<reference evidence="1" key="1">
    <citation type="submission" date="2021-06" db="EMBL/GenBank/DDBJ databases">
        <authorList>
            <person name="Hodson N. C."/>
            <person name="Mongue J. A."/>
            <person name="Jaron S. K."/>
        </authorList>
    </citation>
    <scope>NUCLEOTIDE SEQUENCE</scope>
</reference>
<dbReference type="EMBL" id="CAJVCH010187586">
    <property type="protein sequence ID" value="CAG7729997.1"/>
    <property type="molecule type" value="Genomic_DNA"/>
</dbReference>
<evidence type="ECO:0000313" key="2">
    <source>
        <dbReference type="Proteomes" id="UP000708208"/>
    </source>
</evidence>
<evidence type="ECO:0000313" key="1">
    <source>
        <dbReference type="EMBL" id="CAG7729997.1"/>
    </source>
</evidence>
<comment type="caution">
    <text evidence="1">The sequence shown here is derived from an EMBL/GenBank/DDBJ whole genome shotgun (WGS) entry which is preliminary data.</text>
</comment>
<name>A0A8J2K6I5_9HEXA</name>
<protein>
    <submittedName>
        <fullName evidence="1">Uncharacterized protein</fullName>
    </submittedName>
</protein>
<sequence>MPRKSKKAKILEELNSKHTHYIMLRGTGSPEEDNFVEEMIWEIEEAIVEAGRCRYGSICKVPKSSAF</sequence>
<dbReference type="Proteomes" id="UP000708208">
    <property type="component" value="Unassembled WGS sequence"/>
</dbReference>
<accession>A0A8J2K6I5</accession>
<organism evidence="1 2">
    <name type="scientific">Allacma fusca</name>
    <dbReference type="NCBI Taxonomy" id="39272"/>
    <lineage>
        <taxon>Eukaryota</taxon>
        <taxon>Metazoa</taxon>
        <taxon>Ecdysozoa</taxon>
        <taxon>Arthropoda</taxon>
        <taxon>Hexapoda</taxon>
        <taxon>Collembola</taxon>
        <taxon>Symphypleona</taxon>
        <taxon>Sminthuridae</taxon>
        <taxon>Allacma</taxon>
    </lineage>
</organism>
<gene>
    <name evidence="1" type="ORF">AFUS01_LOCUS18677</name>
</gene>
<dbReference type="AlphaFoldDB" id="A0A8J2K6I5"/>
<keyword evidence="2" id="KW-1185">Reference proteome</keyword>
<proteinExistence type="predicted"/>